<dbReference type="InterPro" id="IPR002401">
    <property type="entry name" value="Cyt_P450_E_grp-I"/>
</dbReference>
<dbReference type="Gene3D" id="1.10.630.10">
    <property type="entry name" value="Cytochrome P450"/>
    <property type="match status" value="1"/>
</dbReference>
<reference evidence="16" key="1">
    <citation type="journal article" date="2014" name="Proc. Natl. Acad. Sci. U.S.A.">
        <title>Extensive sampling of basidiomycete genomes demonstrates inadequacy of the white-rot/brown-rot paradigm for wood decay fungi.</title>
        <authorList>
            <person name="Riley R."/>
            <person name="Salamov A.A."/>
            <person name="Brown D.W."/>
            <person name="Nagy L.G."/>
            <person name="Floudas D."/>
            <person name="Held B.W."/>
            <person name="Levasseur A."/>
            <person name="Lombard V."/>
            <person name="Morin E."/>
            <person name="Otillar R."/>
            <person name="Lindquist E.A."/>
            <person name="Sun H."/>
            <person name="LaButti K.M."/>
            <person name="Schmutz J."/>
            <person name="Jabbour D."/>
            <person name="Luo H."/>
            <person name="Baker S.E."/>
            <person name="Pisabarro A.G."/>
            <person name="Walton J.D."/>
            <person name="Blanchette R.A."/>
            <person name="Henrissat B."/>
            <person name="Martin F."/>
            <person name="Cullen D."/>
            <person name="Hibbett D.S."/>
            <person name="Grigoriev I.V."/>
        </authorList>
    </citation>
    <scope>NUCLEOTIDE SEQUENCE [LARGE SCALE GENOMIC DNA]</scope>
    <source>
        <strain evidence="16">CBS 339.88</strain>
    </source>
</reference>
<evidence type="ECO:0000256" key="13">
    <source>
        <dbReference type="PIRSR" id="PIRSR602401-1"/>
    </source>
</evidence>
<evidence type="ECO:0000256" key="1">
    <source>
        <dbReference type="ARBA" id="ARBA00001971"/>
    </source>
</evidence>
<dbReference type="GO" id="GO:0004497">
    <property type="term" value="F:monooxygenase activity"/>
    <property type="evidence" value="ECO:0007669"/>
    <property type="project" value="UniProtKB-KW"/>
</dbReference>
<comment type="pathway">
    <text evidence="3">Secondary metabolite biosynthesis; terpenoid biosynthesis.</text>
</comment>
<keyword evidence="6 14" id="KW-0812">Transmembrane</keyword>
<keyword evidence="5 13" id="KW-0349">Heme</keyword>
<accession>A0A067TFH6</accession>
<dbReference type="PRINTS" id="PR00463">
    <property type="entry name" value="EP450I"/>
</dbReference>
<evidence type="ECO:0000256" key="7">
    <source>
        <dbReference type="ARBA" id="ARBA00022723"/>
    </source>
</evidence>
<dbReference type="EMBL" id="KL142374">
    <property type="protein sequence ID" value="KDR78664.1"/>
    <property type="molecule type" value="Genomic_DNA"/>
</dbReference>
<evidence type="ECO:0008006" key="17">
    <source>
        <dbReference type="Google" id="ProtNLM"/>
    </source>
</evidence>
<dbReference type="GO" id="GO:0005506">
    <property type="term" value="F:iron ion binding"/>
    <property type="evidence" value="ECO:0007669"/>
    <property type="project" value="InterPro"/>
</dbReference>
<evidence type="ECO:0000256" key="6">
    <source>
        <dbReference type="ARBA" id="ARBA00022692"/>
    </source>
</evidence>
<keyword evidence="8 14" id="KW-1133">Transmembrane helix</keyword>
<keyword evidence="16" id="KW-1185">Reference proteome</keyword>
<dbReference type="OrthoDB" id="1470350at2759"/>
<dbReference type="STRING" id="685588.A0A067TFH6"/>
<dbReference type="Pfam" id="PF00067">
    <property type="entry name" value="p450"/>
    <property type="match status" value="1"/>
</dbReference>
<dbReference type="PRINTS" id="PR00385">
    <property type="entry name" value="P450"/>
</dbReference>
<dbReference type="GO" id="GO:0020037">
    <property type="term" value="F:heme binding"/>
    <property type="evidence" value="ECO:0007669"/>
    <property type="project" value="InterPro"/>
</dbReference>
<comment type="cofactor">
    <cofactor evidence="1 13">
        <name>heme</name>
        <dbReference type="ChEBI" id="CHEBI:30413"/>
    </cofactor>
</comment>
<evidence type="ECO:0000313" key="15">
    <source>
        <dbReference type="EMBL" id="KDR78664.1"/>
    </source>
</evidence>
<evidence type="ECO:0000256" key="3">
    <source>
        <dbReference type="ARBA" id="ARBA00004721"/>
    </source>
</evidence>
<evidence type="ECO:0000313" key="16">
    <source>
        <dbReference type="Proteomes" id="UP000027222"/>
    </source>
</evidence>
<gene>
    <name evidence="15" type="ORF">GALMADRAFT_137685</name>
</gene>
<keyword evidence="10 13" id="KW-0408">Iron</keyword>
<dbReference type="GO" id="GO:0016705">
    <property type="term" value="F:oxidoreductase activity, acting on paired donors, with incorporation or reduction of molecular oxygen"/>
    <property type="evidence" value="ECO:0007669"/>
    <property type="project" value="InterPro"/>
</dbReference>
<comment type="subcellular location">
    <subcellularLocation>
        <location evidence="2">Membrane</location>
    </subcellularLocation>
</comment>
<feature type="transmembrane region" description="Helical" evidence="14">
    <location>
        <begin position="12"/>
        <end position="33"/>
    </location>
</feature>
<evidence type="ECO:0000256" key="10">
    <source>
        <dbReference type="ARBA" id="ARBA00023004"/>
    </source>
</evidence>
<keyword evidence="12 14" id="KW-0472">Membrane</keyword>
<sequence>MFSTSVLNYVPHIIWFFLPLAVLVLFLFVRGGLRWQTLKNLRGPPSYSWLYGHQVDFYRQSDVGELDFAWANKYGGAWKIDGCFGRNILMLSDPSAIHHILHSMGYGYRKTKENKTFTGLAIGRGVVWAGGETHVRHRKLINPAFTTEAQRPFYPVFRRVAAQLTSQWKDNLQVGDCSKFQVMDISRGLVNTTLDIIGEAVFDYHFGSLDGRAEKNEFSEVFHNLFADSTLFPPKSAILFAASWAYWPEGILRYVDHLPFRQFVRFKEFITLGKRLGKELVKNQAPVNNSEKRRDILSILVAANQSNSRADRLSEDEVLSQVTTLLFAGHDTTATTLTWIMYELANHPEDQASVRHEVKTKRVKLSGNGQRDFTSTDLESMTFTNAEALRLHPIVPWIAREAAVNDIIPLSEPVTGVDGKLISQIEVVPGQHILLSACAYNRHPRVWGADSHQWNPRRHFNTELKEQQIPLGLYSNVLTFAGGPSGCIGWRFALSEMQSVLVELVENFEFCPPADKNIKMSRTPVGPLMAPMVKGKFNEGVQMPLGVRPL</sequence>
<evidence type="ECO:0000256" key="14">
    <source>
        <dbReference type="SAM" id="Phobius"/>
    </source>
</evidence>
<evidence type="ECO:0000256" key="5">
    <source>
        <dbReference type="ARBA" id="ARBA00022617"/>
    </source>
</evidence>
<evidence type="ECO:0000256" key="9">
    <source>
        <dbReference type="ARBA" id="ARBA00023002"/>
    </source>
</evidence>
<keyword evidence="11" id="KW-0503">Monooxygenase</keyword>
<dbReference type="Proteomes" id="UP000027222">
    <property type="component" value="Unassembled WGS sequence"/>
</dbReference>
<dbReference type="SUPFAM" id="SSF48264">
    <property type="entry name" value="Cytochrome P450"/>
    <property type="match status" value="1"/>
</dbReference>
<evidence type="ECO:0000256" key="2">
    <source>
        <dbReference type="ARBA" id="ARBA00004370"/>
    </source>
</evidence>
<dbReference type="AlphaFoldDB" id="A0A067TFH6"/>
<dbReference type="InterPro" id="IPR001128">
    <property type="entry name" value="Cyt_P450"/>
</dbReference>
<dbReference type="PANTHER" id="PTHR24305">
    <property type="entry name" value="CYTOCHROME P450"/>
    <property type="match status" value="1"/>
</dbReference>
<comment type="similarity">
    <text evidence="4">Belongs to the cytochrome P450 family.</text>
</comment>
<evidence type="ECO:0000256" key="11">
    <source>
        <dbReference type="ARBA" id="ARBA00023033"/>
    </source>
</evidence>
<name>A0A067TFH6_GALM3</name>
<dbReference type="InterPro" id="IPR050121">
    <property type="entry name" value="Cytochrome_P450_monoxygenase"/>
</dbReference>
<dbReference type="GO" id="GO:0016020">
    <property type="term" value="C:membrane"/>
    <property type="evidence" value="ECO:0007669"/>
    <property type="project" value="UniProtKB-SubCell"/>
</dbReference>
<keyword evidence="9" id="KW-0560">Oxidoreductase</keyword>
<evidence type="ECO:0000256" key="8">
    <source>
        <dbReference type="ARBA" id="ARBA00022989"/>
    </source>
</evidence>
<keyword evidence="7 13" id="KW-0479">Metal-binding</keyword>
<dbReference type="InterPro" id="IPR036396">
    <property type="entry name" value="Cyt_P450_sf"/>
</dbReference>
<dbReference type="PANTHER" id="PTHR24305:SF166">
    <property type="entry name" value="CYTOCHROME P450 12A4, MITOCHONDRIAL-RELATED"/>
    <property type="match status" value="1"/>
</dbReference>
<protein>
    <recommendedName>
        <fullName evidence="17">Cytochrome P450</fullName>
    </recommendedName>
</protein>
<evidence type="ECO:0000256" key="12">
    <source>
        <dbReference type="ARBA" id="ARBA00023136"/>
    </source>
</evidence>
<organism evidence="15 16">
    <name type="scientific">Galerina marginata (strain CBS 339.88)</name>
    <dbReference type="NCBI Taxonomy" id="685588"/>
    <lineage>
        <taxon>Eukaryota</taxon>
        <taxon>Fungi</taxon>
        <taxon>Dikarya</taxon>
        <taxon>Basidiomycota</taxon>
        <taxon>Agaricomycotina</taxon>
        <taxon>Agaricomycetes</taxon>
        <taxon>Agaricomycetidae</taxon>
        <taxon>Agaricales</taxon>
        <taxon>Agaricineae</taxon>
        <taxon>Strophariaceae</taxon>
        <taxon>Galerina</taxon>
    </lineage>
</organism>
<evidence type="ECO:0000256" key="4">
    <source>
        <dbReference type="ARBA" id="ARBA00010617"/>
    </source>
</evidence>
<dbReference type="HOGENOM" id="CLU_001570_5_11_1"/>
<feature type="binding site" description="axial binding residue" evidence="13">
    <location>
        <position position="487"/>
    </location>
    <ligand>
        <name>heme</name>
        <dbReference type="ChEBI" id="CHEBI:30413"/>
    </ligand>
    <ligandPart>
        <name>Fe</name>
        <dbReference type="ChEBI" id="CHEBI:18248"/>
    </ligandPart>
</feature>
<proteinExistence type="inferred from homology"/>